<comment type="function">
    <text evidence="2">Antitoxin component of a type II toxin-antitoxin (TA) system.</text>
</comment>
<name>A0A450XCX7_9GAMM</name>
<protein>
    <recommendedName>
        <fullName evidence="2">Antitoxin</fullName>
    </recommendedName>
</protein>
<proteinExistence type="inferred from homology"/>
<dbReference type="EMBL" id="CAADFO010000025">
    <property type="protein sequence ID" value="VFK27137.1"/>
    <property type="molecule type" value="Genomic_DNA"/>
</dbReference>
<dbReference type="NCBIfam" id="TIGR01552">
    <property type="entry name" value="phd_fam"/>
    <property type="match status" value="1"/>
</dbReference>
<evidence type="ECO:0000313" key="4">
    <source>
        <dbReference type="EMBL" id="VFK31432.1"/>
    </source>
</evidence>
<evidence type="ECO:0000313" key="5">
    <source>
        <dbReference type="EMBL" id="VFK75481.1"/>
    </source>
</evidence>
<reference evidence="3" key="1">
    <citation type="submission" date="2019-02" db="EMBL/GenBank/DDBJ databases">
        <authorList>
            <person name="Gruber-Vodicka R. H."/>
            <person name="Seah K. B. B."/>
        </authorList>
    </citation>
    <scope>NUCLEOTIDE SEQUENCE</scope>
    <source>
        <strain evidence="3">BECK_BZ197</strain>
        <strain evidence="5">BECK_BZ198</strain>
        <strain evidence="4">BECK_BZ199</strain>
    </source>
</reference>
<dbReference type="EMBL" id="CAADGH010000023">
    <property type="protein sequence ID" value="VFK75481.1"/>
    <property type="molecule type" value="Genomic_DNA"/>
</dbReference>
<organism evidence="3">
    <name type="scientific">Candidatus Kentrum sp. MB</name>
    <dbReference type="NCBI Taxonomy" id="2138164"/>
    <lineage>
        <taxon>Bacteria</taxon>
        <taxon>Pseudomonadati</taxon>
        <taxon>Pseudomonadota</taxon>
        <taxon>Gammaproteobacteria</taxon>
        <taxon>Candidatus Kentrum</taxon>
    </lineage>
</organism>
<evidence type="ECO:0000256" key="1">
    <source>
        <dbReference type="ARBA" id="ARBA00009981"/>
    </source>
</evidence>
<dbReference type="AlphaFoldDB" id="A0A450XCX7"/>
<dbReference type="InterPro" id="IPR036165">
    <property type="entry name" value="YefM-like_sf"/>
</dbReference>
<dbReference type="Pfam" id="PF02604">
    <property type="entry name" value="PhdYeFM_antitox"/>
    <property type="match status" value="1"/>
</dbReference>
<dbReference type="InterPro" id="IPR006442">
    <property type="entry name" value="Antitoxin_Phd/YefM"/>
</dbReference>
<gene>
    <name evidence="3" type="ORF">BECKMB1821G_GA0114241_102533</name>
    <name evidence="5" type="ORF">BECKMB1821H_GA0114242_102333</name>
    <name evidence="4" type="ORF">BECKMB1821I_GA0114274_102333</name>
</gene>
<comment type="similarity">
    <text evidence="1 2">Belongs to the phD/YefM antitoxin family.</text>
</comment>
<evidence type="ECO:0000313" key="3">
    <source>
        <dbReference type="EMBL" id="VFK27137.1"/>
    </source>
</evidence>
<evidence type="ECO:0000256" key="2">
    <source>
        <dbReference type="RuleBase" id="RU362080"/>
    </source>
</evidence>
<sequence>MQTVDLHEAKARFPWLVEQACAGHDVLIARAGKPVARLTRLEIESPKPRALGLCKGRFRLPEDFSDLHADTIQRMFETGA</sequence>
<dbReference type="EMBL" id="CAADFQ010000023">
    <property type="protein sequence ID" value="VFK31432.1"/>
    <property type="molecule type" value="Genomic_DNA"/>
</dbReference>
<dbReference type="SUPFAM" id="SSF143120">
    <property type="entry name" value="YefM-like"/>
    <property type="match status" value="1"/>
</dbReference>
<accession>A0A450XCX7</accession>
<dbReference type="Gene3D" id="3.40.1620.10">
    <property type="entry name" value="YefM-like domain"/>
    <property type="match status" value="1"/>
</dbReference>